<dbReference type="PIRSF" id="PIRSF037228">
    <property type="entry name" value="Lant_mod_RumM"/>
    <property type="match status" value="1"/>
</dbReference>
<dbReference type="AlphaFoldDB" id="A0A916YRU6"/>
<feature type="binding site" evidence="1">
    <location>
        <position position="971"/>
    </location>
    <ligand>
        <name>Zn(2+)</name>
        <dbReference type="ChEBI" id="CHEBI:29105"/>
    </ligand>
</feature>
<dbReference type="PANTHER" id="PTHR12736:SF7">
    <property type="entry name" value="LANC-LIKE PROTEIN 3"/>
    <property type="match status" value="1"/>
</dbReference>
<dbReference type="PANTHER" id="PTHR12736">
    <property type="entry name" value="LANC-LIKE PROTEIN"/>
    <property type="match status" value="1"/>
</dbReference>
<dbReference type="NCBIfam" id="TIGR03897">
    <property type="entry name" value="lanti_2_LanM"/>
    <property type="match status" value="1"/>
</dbReference>
<keyword evidence="4" id="KW-1185">Reference proteome</keyword>
<organism evidence="3 4">
    <name type="scientific">Paenibacillus nasutitermitis</name>
    <dbReference type="NCBI Taxonomy" id="1652958"/>
    <lineage>
        <taxon>Bacteria</taxon>
        <taxon>Bacillati</taxon>
        <taxon>Bacillota</taxon>
        <taxon>Bacilli</taxon>
        <taxon>Bacillales</taxon>
        <taxon>Paenibacillaceae</taxon>
        <taxon>Paenibacillus</taxon>
    </lineage>
</organism>
<keyword evidence="1" id="KW-0862">Zinc</keyword>
<protein>
    <submittedName>
        <fullName evidence="3">Lanthionine synthetase</fullName>
    </submittedName>
</protein>
<dbReference type="Pfam" id="PF13575">
    <property type="entry name" value="DUF4135"/>
    <property type="match status" value="1"/>
</dbReference>
<dbReference type="EMBL" id="BMHP01000001">
    <property type="protein sequence ID" value="GGD58016.1"/>
    <property type="molecule type" value="Genomic_DNA"/>
</dbReference>
<reference evidence="3" key="1">
    <citation type="journal article" date="2014" name="Int. J. Syst. Evol. Microbiol.">
        <title>Complete genome sequence of Corynebacterium casei LMG S-19264T (=DSM 44701T), isolated from a smear-ripened cheese.</title>
        <authorList>
            <consortium name="US DOE Joint Genome Institute (JGI-PGF)"/>
            <person name="Walter F."/>
            <person name="Albersmeier A."/>
            <person name="Kalinowski J."/>
            <person name="Ruckert C."/>
        </authorList>
    </citation>
    <scope>NUCLEOTIDE SEQUENCE</scope>
    <source>
        <strain evidence="3">CGMCC 1.15178</strain>
    </source>
</reference>
<dbReference type="InterPro" id="IPR017146">
    <property type="entry name" value="Lanti_2_LanM"/>
</dbReference>
<feature type="domain" description="Lantibiotic biosynthesis protein dehydration" evidence="2">
    <location>
        <begin position="205"/>
        <end position="582"/>
    </location>
</feature>
<evidence type="ECO:0000313" key="4">
    <source>
        <dbReference type="Proteomes" id="UP000612456"/>
    </source>
</evidence>
<name>A0A916YRU6_9BACL</name>
<dbReference type="CDD" id="cd04792">
    <property type="entry name" value="LanM-like"/>
    <property type="match status" value="1"/>
</dbReference>
<dbReference type="GO" id="GO:0005975">
    <property type="term" value="P:carbohydrate metabolic process"/>
    <property type="evidence" value="ECO:0007669"/>
    <property type="project" value="InterPro"/>
</dbReference>
<feature type="binding site" evidence="1">
    <location>
        <position position="925"/>
    </location>
    <ligand>
        <name>Zn(2+)</name>
        <dbReference type="ChEBI" id="CHEBI:29105"/>
    </ligand>
</feature>
<keyword evidence="1" id="KW-0479">Metal-binding</keyword>
<proteinExistence type="predicted"/>
<dbReference type="InterPro" id="IPR025410">
    <property type="entry name" value="Lant_dehyd"/>
</dbReference>
<reference evidence="3" key="2">
    <citation type="submission" date="2020-09" db="EMBL/GenBank/DDBJ databases">
        <authorList>
            <person name="Sun Q."/>
            <person name="Zhou Y."/>
        </authorList>
    </citation>
    <scope>NUCLEOTIDE SEQUENCE</scope>
    <source>
        <strain evidence="3">CGMCC 1.15178</strain>
    </source>
</reference>
<evidence type="ECO:0000259" key="2">
    <source>
        <dbReference type="Pfam" id="PF13575"/>
    </source>
</evidence>
<dbReference type="InterPro" id="IPR012341">
    <property type="entry name" value="6hp_glycosidase-like_sf"/>
</dbReference>
<dbReference type="InterPro" id="IPR007822">
    <property type="entry name" value="LANC-like"/>
</dbReference>
<accession>A0A916YRU6</accession>
<sequence>MMVKNRNIMNAAYLHEREIPDRNDGKSAVSGNAERWRKRTGLESDDLFSVRLKVENLSEADFAAILDHTTHFKVKQKPKWEETLQAIMEQKDVQGDEPASWSLLPFASFIQPFLLWMRRTLLDRFQQWETQKQPMPADSSLLLADVVSSLSQSLTKEADRTLIAELHLAKQANELKGKSSEERFQYFVAHRLTAYPDILAILHKYPVLGRLLAELTEKHTSHIIEMLERFQEDKEELERIWQEDFSLIVGCKRTGDAHQGGKSVTVLHFASGSNLLYKPRSMDIDEKFQELLQWANRHGADPQLPVMKVVNKHAYGWSEYIHHKPCSHGGQINRFYQRHGQYLALLYLLQGADFHHENVIASGEFPYLVDLEILFHRYSASLESSANSANAVQKASDWMVDSVLRTGLLPSYRLRSGSFEGLETSGIGAYSGQLFKTATTQYENPGTDEMRLVKTEHANFQTGNNRPILEGIEARAEAYTEDIITGFNHMYRILNGQQESLCSPDGPVGNFACCPVRVLIRNTDVYGQMLQASLHPSHLADGLARVQLFDFMWRIVETVPVLAGVVHSECADLLEHDIPYFCSTVNSRDVWDSRGNRIGGFFSNDSLSVSMDIIKQLGEEDRKRQVSIIRSSMLTLLRSWESPSFIRPANAEENVVYKPDTFKAAAVEIANQLAALAIWGDDRHSVTWIGTGRDPSGMLRYAPMDSGIYNGTLGMALFYAYMAKETGIPHYSKLARGAVETSLAFLQFPGAVAGGSVFYGLTAYVYAFSHLASLMADSSLLETVIQRLHRYDRLIEEDKKLDLMSGSAGILLGCLRLYEMTGEAEALAVARKCADHLLKHRVTTSSGIGWSTGLTRNRMLAGFSHGASGYAAALAQLAAATGNERYRDAAAGAIQYERSLFAAEEGNWRDLRADMPLEKIPVYWCHGAPGVLLGRVLVNPYYHDEQFNDEIQIALQTTLNRWRGTGNCLCHGDMGNLDVLLVCVKALNDPRLYDQVYHRASQSLDHARKHGWLCDVPPQAVAPGFMVGLAGIGYGLLRLSNPELPSILALQPPAGAPVAAGRGGR</sequence>
<dbReference type="GO" id="GO:0031179">
    <property type="term" value="P:peptide modification"/>
    <property type="evidence" value="ECO:0007669"/>
    <property type="project" value="InterPro"/>
</dbReference>
<dbReference type="SMART" id="SM01260">
    <property type="entry name" value="LANC_like"/>
    <property type="match status" value="1"/>
</dbReference>
<dbReference type="SUPFAM" id="SSF158745">
    <property type="entry name" value="LanC-like"/>
    <property type="match status" value="1"/>
</dbReference>
<feature type="binding site" evidence="1">
    <location>
        <position position="970"/>
    </location>
    <ligand>
        <name>Zn(2+)</name>
        <dbReference type="ChEBI" id="CHEBI:29105"/>
    </ligand>
</feature>
<evidence type="ECO:0000313" key="3">
    <source>
        <dbReference type="EMBL" id="GGD58016.1"/>
    </source>
</evidence>
<comment type="caution">
    <text evidence="3">The sequence shown here is derived from an EMBL/GenBank/DDBJ whole genome shotgun (WGS) entry which is preliminary data.</text>
</comment>
<dbReference type="Gene3D" id="1.50.10.10">
    <property type="match status" value="1"/>
</dbReference>
<dbReference type="RefSeq" id="WP_188990537.1">
    <property type="nucleotide sequence ID" value="NZ_BMHP01000001.1"/>
</dbReference>
<dbReference type="Pfam" id="PF05147">
    <property type="entry name" value="LANC_like"/>
    <property type="match status" value="1"/>
</dbReference>
<gene>
    <name evidence="3" type="ORF">GCM10010911_14780</name>
</gene>
<dbReference type="Proteomes" id="UP000612456">
    <property type="component" value="Unassembled WGS sequence"/>
</dbReference>
<dbReference type="PRINTS" id="PR01950">
    <property type="entry name" value="LANCSUPER"/>
</dbReference>
<evidence type="ECO:0000256" key="1">
    <source>
        <dbReference type="PIRSR" id="PIRSR607822-1"/>
    </source>
</evidence>
<dbReference type="GO" id="GO:0046872">
    <property type="term" value="F:metal ion binding"/>
    <property type="evidence" value="ECO:0007669"/>
    <property type="project" value="UniProtKB-KW"/>
</dbReference>
<dbReference type="GO" id="GO:0005886">
    <property type="term" value="C:plasma membrane"/>
    <property type="evidence" value="ECO:0007669"/>
    <property type="project" value="TreeGrafter"/>
</dbReference>